<dbReference type="InterPro" id="IPR003245">
    <property type="entry name" value="Phytocyanin_dom"/>
</dbReference>
<dbReference type="Pfam" id="PF02298">
    <property type="entry name" value="Cu_bind_like"/>
    <property type="match status" value="1"/>
</dbReference>
<feature type="domain" description="Phytocyanin" evidence="2">
    <location>
        <begin position="28"/>
        <end position="130"/>
    </location>
</feature>
<dbReference type="GO" id="GO:0005886">
    <property type="term" value="C:plasma membrane"/>
    <property type="evidence" value="ECO:0007669"/>
    <property type="project" value="TreeGrafter"/>
</dbReference>
<dbReference type="EMBL" id="CM003380">
    <property type="protein sequence ID" value="KOM56853.1"/>
    <property type="molecule type" value="Genomic_DNA"/>
</dbReference>
<organism evidence="4 5">
    <name type="scientific">Phaseolus angularis</name>
    <name type="common">Azuki bean</name>
    <name type="synonym">Vigna angularis</name>
    <dbReference type="NCBI Taxonomy" id="3914"/>
    <lineage>
        <taxon>Eukaryota</taxon>
        <taxon>Viridiplantae</taxon>
        <taxon>Streptophyta</taxon>
        <taxon>Embryophyta</taxon>
        <taxon>Tracheophyta</taxon>
        <taxon>Spermatophyta</taxon>
        <taxon>Magnoliopsida</taxon>
        <taxon>eudicotyledons</taxon>
        <taxon>Gunneridae</taxon>
        <taxon>Pentapetalae</taxon>
        <taxon>rosids</taxon>
        <taxon>fabids</taxon>
        <taxon>Fabales</taxon>
        <taxon>Fabaceae</taxon>
        <taxon>Papilionoideae</taxon>
        <taxon>50 kb inversion clade</taxon>
        <taxon>NPAAA clade</taxon>
        <taxon>indigoferoid/millettioid clade</taxon>
        <taxon>Phaseoleae</taxon>
        <taxon>Vigna</taxon>
    </lineage>
</organism>
<dbReference type="OrthoDB" id="1388125at2759"/>
<keyword evidence="1" id="KW-1133">Transmembrane helix</keyword>
<evidence type="ECO:0000313" key="4">
    <source>
        <dbReference type="EMBL" id="KOM56853.1"/>
    </source>
</evidence>
<dbReference type="PANTHER" id="PTHR33021:SF9">
    <property type="entry name" value="PUTATIVE, EXPRESSED-RELATED"/>
    <property type="match status" value="1"/>
</dbReference>
<feature type="transmembrane region" description="Helical" evidence="1">
    <location>
        <begin position="6"/>
        <end position="26"/>
    </location>
</feature>
<gene>
    <name evidence="3" type="ORF">HKW66_Vig0256080</name>
    <name evidence="4" type="ORF">LR48_Vigan10g274500</name>
</gene>
<dbReference type="Proteomes" id="UP000743370">
    <property type="component" value="Unassembled WGS sequence"/>
</dbReference>
<dbReference type="Gene3D" id="2.60.40.420">
    <property type="entry name" value="Cupredoxins - blue copper proteins"/>
    <property type="match status" value="1"/>
</dbReference>
<reference evidence="5" key="1">
    <citation type="journal article" date="2015" name="Proc. Natl. Acad. Sci. U.S.A.">
        <title>Genome sequencing of adzuki bean (Vigna angularis) provides insight into high starch and low fat accumulation and domestication.</title>
        <authorList>
            <person name="Yang K."/>
            <person name="Tian Z."/>
            <person name="Chen C."/>
            <person name="Luo L."/>
            <person name="Zhao B."/>
            <person name="Wang Z."/>
            <person name="Yu L."/>
            <person name="Li Y."/>
            <person name="Sun Y."/>
            <person name="Li W."/>
            <person name="Chen Y."/>
            <person name="Li Y."/>
            <person name="Zhang Y."/>
            <person name="Ai D."/>
            <person name="Zhao J."/>
            <person name="Shang C."/>
            <person name="Ma Y."/>
            <person name="Wu B."/>
            <person name="Wang M."/>
            <person name="Gao L."/>
            <person name="Sun D."/>
            <person name="Zhang P."/>
            <person name="Guo F."/>
            <person name="Wang W."/>
            <person name="Li Y."/>
            <person name="Wang J."/>
            <person name="Varshney R.K."/>
            <person name="Wang J."/>
            <person name="Ling H.Q."/>
            <person name="Wan P."/>
        </authorList>
    </citation>
    <scope>NUCLEOTIDE SEQUENCE</scope>
    <source>
        <strain evidence="5">cv. Jingnong 6</strain>
    </source>
</reference>
<dbReference type="InterPro" id="IPR039391">
    <property type="entry name" value="Phytocyanin-like"/>
</dbReference>
<dbReference type="CDD" id="cd11013">
    <property type="entry name" value="Plantacyanin"/>
    <property type="match status" value="1"/>
</dbReference>
<evidence type="ECO:0000313" key="5">
    <source>
        <dbReference type="Proteomes" id="UP000053144"/>
    </source>
</evidence>
<dbReference type="Proteomes" id="UP000053144">
    <property type="component" value="Chromosome 10"/>
</dbReference>
<dbReference type="AlphaFoldDB" id="A0A0L9VPG3"/>
<dbReference type="InterPro" id="IPR008972">
    <property type="entry name" value="Cupredoxin"/>
</dbReference>
<proteinExistence type="predicted"/>
<reference evidence="4" key="2">
    <citation type="submission" date="2015-02" db="EMBL/GenBank/DDBJ databases">
        <authorList>
            <person name="Chooi Y.-H."/>
        </authorList>
    </citation>
    <scope>NUCLEOTIDE SEQUENCE</scope>
    <source>
        <tissue evidence="4">Seedling</tissue>
    </source>
</reference>
<evidence type="ECO:0000313" key="6">
    <source>
        <dbReference type="Proteomes" id="UP000743370"/>
    </source>
</evidence>
<evidence type="ECO:0000256" key="1">
    <source>
        <dbReference type="SAM" id="Phobius"/>
    </source>
</evidence>
<protein>
    <recommendedName>
        <fullName evidence="2">Phytocyanin domain-containing protein</fullName>
    </recommendedName>
</protein>
<dbReference type="Gramene" id="KOM56853">
    <property type="protein sequence ID" value="KOM56853"/>
    <property type="gene ID" value="LR48_Vigan10g274500"/>
</dbReference>
<name>A0A0L9VPG3_PHAAN</name>
<evidence type="ECO:0000313" key="3">
    <source>
        <dbReference type="EMBL" id="KAG2383765.1"/>
    </source>
</evidence>
<dbReference type="SUPFAM" id="SSF49503">
    <property type="entry name" value="Cupredoxins"/>
    <property type="match status" value="1"/>
</dbReference>
<dbReference type="EMBL" id="JABFOF010000008">
    <property type="protein sequence ID" value="KAG2383765.1"/>
    <property type="molecule type" value="Genomic_DNA"/>
</dbReference>
<dbReference type="PROSITE" id="PS51485">
    <property type="entry name" value="PHYTOCYANIN"/>
    <property type="match status" value="1"/>
</dbReference>
<dbReference type="GO" id="GO:0009055">
    <property type="term" value="F:electron transfer activity"/>
    <property type="evidence" value="ECO:0007669"/>
    <property type="project" value="InterPro"/>
</dbReference>
<dbReference type="PANTHER" id="PTHR33021">
    <property type="entry name" value="BLUE COPPER PROTEIN"/>
    <property type="match status" value="1"/>
</dbReference>
<accession>A0A0L9VPG3</accession>
<dbReference type="STRING" id="3914.A0A0L9VPG3"/>
<dbReference type="KEGG" id="var:108345370"/>
<keyword evidence="1" id="KW-0812">Transmembrane</keyword>
<sequence>MGERRHIFAVTMVVLSMLVVSTEMVYGKLFYVGKKDGTCLQDVCWANGISDWPKNKTIKAGDILVFNYDLFTRDVTLVDEEGYRTCNPGKNPIVYRTGHDYIQVPEGPSYYICSINRLCQKGTKVAIIPA</sequence>
<evidence type="ECO:0000259" key="2">
    <source>
        <dbReference type="PROSITE" id="PS51485"/>
    </source>
</evidence>
<reference evidence="3 6" key="3">
    <citation type="submission" date="2020-05" db="EMBL/GenBank/DDBJ databases">
        <title>Vigna angularis (adzuki bean) Var. LongXiaoDou No. 4 denovo assembly.</title>
        <authorList>
            <person name="Xiang H."/>
        </authorList>
    </citation>
    <scope>NUCLEOTIDE SEQUENCE [LARGE SCALE GENOMIC DNA]</scope>
    <source>
        <tissue evidence="3">Leaf</tissue>
    </source>
</reference>
<keyword evidence="1" id="KW-0472">Membrane</keyword>
<dbReference type="InterPro" id="IPR041844">
    <property type="entry name" value="Plantacyanin"/>
</dbReference>
<dbReference type="OMA" id="IVYRTGH"/>